<reference evidence="4 5" key="1">
    <citation type="submission" date="2020-02" db="EMBL/GenBank/DDBJ databases">
        <authorList>
            <person name="Hogendoorn C."/>
        </authorList>
    </citation>
    <scope>NUCLEOTIDE SEQUENCE [LARGE SCALE GENOMIC DNA]</scope>
    <source>
        <strain evidence="4">METHB21</strain>
    </source>
</reference>
<feature type="domain" description="Ferritin-like diiron" evidence="3">
    <location>
        <begin position="31"/>
        <end position="182"/>
    </location>
</feature>
<evidence type="ECO:0000313" key="5">
    <source>
        <dbReference type="Proteomes" id="UP000494216"/>
    </source>
</evidence>
<dbReference type="InterPro" id="IPR012347">
    <property type="entry name" value="Ferritin-like"/>
</dbReference>
<dbReference type="PANTHER" id="PTHR30295:SF1">
    <property type="entry name" value="DNA PROTECTION DURING STARVATION PROTEIN"/>
    <property type="match status" value="1"/>
</dbReference>
<dbReference type="InterPro" id="IPR008331">
    <property type="entry name" value="Ferritin_DPS_dom"/>
</dbReference>
<dbReference type="PIRSF" id="PIRSF018063">
    <property type="entry name" value="Ferrtn_UCP018063"/>
    <property type="match status" value="1"/>
</dbReference>
<evidence type="ECO:0000313" key="4">
    <source>
        <dbReference type="EMBL" id="CAA9892460.1"/>
    </source>
</evidence>
<gene>
    <name evidence="4" type="ORF">METHB2_70067</name>
</gene>
<dbReference type="GO" id="GO:0004322">
    <property type="term" value="F:ferroxidase activity"/>
    <property type="evidence" value="ECO:0007669"/>
    <property type="project" value="TreeGrafter"/>
</dbReference>
<dbReference type="RefSeq" id="WP_174627230.1">
    <property type="nucleotide sequence ID" value="NZ_CADCXN010000102.1"/>
</dbReference>
<dbReference type="GO" id="GO:0020037">
    <property type="term" value="F:heme binding"/>
    <property type="evidence" value="ECO:0007669"/>
    <property type="project" value="TreeGrafter"/>
</dbReference>
<dbReference type="PANTHER" id="PTHR30295">
    <property type="entry name" value="BACTERIOFERRITIN"/>
    <property type="match status" value="1"/>
</dbReference>
<dbReference type="GO" id="GO:0005829">
    <property type="term" value="C:cytosol"/>
    <property type="evidence" value="ECO:0007669"/>
    <property type="project" value="TreeGrafter"/>
</dbReference>
<evidence type="ECO:0000259" key="3">
    <source>
        <dbReference type="PROSITE" id="PS50905"/>
    </source>
</evidence>
<proteinExistence type="predicted"/>
<sequence length="190" mass="21913">MSKKLSLANIHSLRKQALHHIDEDALAFSYNADRQRVLKLLNDALAAQLLCVLRYRRHYSLSKDVQLKTIAEEFLVHANEEQWHADQLAERIAQLGGEPELATEAMIITECSAQAREDESLVSMLQEDLLAERNSIANYRRLIHSVGERDYPTRRMLEGILVLEEEHADELEELLESLPEELKKDTWRGD</sequence>
<evidence type="ECO:0000256" key="2">
    <source>
        <dbReference type="ARBA" id="ARBA00023004"/>
    </source>
</evidence>
<dbReference type="SUPFAM" id="SSF47240">
    <property type="entry name" value="Ferritin-like"/>
    <property type="match status" value="1"/>
</dbReference>
<dbReference type="EMBL" id="CADCXN010000102">
    <property type="protein sequence ID" value="CAA9892460.1"/>
    <property type="molecule type" value="Genomic_DNA"/>
</dbReference>
<keyword evidence="5" id="KW-1185">Reference proteome</keyword>
<evidence type="ECO:0000256" key="1">
    <source>
        <dbReference type="ARBA" id="ARBA00022434"/>
    </source>
</evidence>
<comment type="caution">
    <text evidence="4">The sequence shown here is derived from an EMBL/GenBank/DDBJ whole genome shotgun (WGS) entry which is preliminary data.</text>
</comment>
<keyword evidence="2" id="KW-0408">Iron</keyword>
<dbReference type="InterPro" id="IPR009040">
    <property type="entry name" value="Ferritin-like_diiron"/>
</dbReference>
<keyword evidence="1" id="KW-0409">Iron storage</keyword>
<dbReference type="PROSITE" id="PS50905">
    <property type="entry name" value="FERRITIN_LIKE"/>
    <property type="match status" value="1"/>
</dbReference>
<accession>A0A8S0WL89</accession>
<dbReference type="GO" id="GO:0008199">
    <property type="term" value="F:ferric iron binding"/>
    <property type="evidence" value="ECO:0007669"/>
    <property type="project" value="InterPro"/>
</dbReference>
<dbReference type="InterPro" id="IPR014490">
    <property type="entry name" value="Dps-like"/>
</dbReference>
<dbReference type="Pfam" id="PF00210">
    <property type="entry name" value="Ferritin"/>
    <property type="match status" value="1"/>
</dbReference>
<organism evidence="4 5">
    <name type="scientific">Candidatus Methylobacter favarea</name>
    <dbReference type="NCBI Taxonomy" id="2707345"/>
    <lineage>
        <taxon>Bacteria</taxon>
        <taxon>Pseudomonadati</taxon>
        <taxon>Pseudomonadota</taxon>
        <taxon>Gammaproteobacteria</taxon>
        <taxon>Methylococcales</taxon>
        <taxon>Methylococcaceae</taxon>
        <taxon>Methylobacter</taxon>
    </lineage>
</organism>
<dbReference type="AlphaFoldDB" id="A0A8S0WL89"/>
<protein>
    <submittedName>
        <fullName evidence="4">Bacterioferritin (Cytochrome b1)</fullName>
    </submittedName>
</protein>
<dbReference type="Gene3D" id="1.20.1260.10">
    <property type="match status" value="1"/>
</dbReference>
<dbReference type="InterPro" id="IPR009078">
    <property type="entry name" value="Ferritin-like_SF"/>
</dbReference>
<dbReference type="GO" id="GO:0006879">
    <property type="term" value="P:intracellular iron ion homeostasis"/>
    <property type="evidence" value="ECO:0007669"/>
    <property type="project" value="UniProtKB-KW"/>
</dbReference>
<name>A0A8S0WL89_9GAMM</name>
<dbReference type="Proteomes" id="UP000494216">
    <property type="component" value="Unassembled WGS sequence"/>
</dbReference>